<protein>
    <submittedName>
        <fullName evidence="1">Oxidoreductase</fullName>
    </submittedName>
</protein>
<name>A0ABS0KU86_PSENT</name>
<feature type="non-terminal residue" evidence="1">
    <location>
        <position position="31"/>
    </location>
</feature>
<dbReference type="EMBL" id="JADTFC010000121">
    <property type="protein sequence ID" value="MBG6291513.1"/>
    <property type="molecule type" value="Genomic_DNA"/>
</dbReference>
<comment type="caution">
    <text evidence="1">The sequence shown here is derived from an EMBL/GenBank/DDBJ whole genome shotgun (WGS) entry which is preliminary data.</text>
</comment>
<organism evidence="1 2">
    <name type="scientific">Pseudomonas nitroreducens</name>
    <dbReference type="NCBI Taxonomy" id="46680"/>
    <lineage>
        <taxon>Bacteria</taxon>
        <taxon>Pseudomonadati</taxon>
        <taxon>Pseudomonadota</taxon>
        <taxon>Gammaproteobacteria</taxon>
        <taxon>Pseudomonadales</taxon>
        <taxon>Pseudomonadaceae</taxon>
        <taxon>Pseudomonas</taxon>
    </lineage>
</organism>
<evidence type="ECO:0000313" key="2">
    <source>
        <dbReference type="Proteomes" id="UP000608450"/>
    </source>
</evidence>
<dbReference type="InterPro" id="IPR036291">
    <property type="entry name" value="NAD(P)-bd_dom_sf"/>
</dbReference>
<reference evidence="1 2" key="1">
    <citation type="submission" date="2020-11" db="EMBL/GenBank/DDBJ databases">
        <title>Enhanced detection system for hospital associated transmission using whole genome sequencing surveillance.</title>
        <authorList>
            <person name="Harrison L.H."/>
            <person name="Van Tyne D."/>
            <person name="Marsh J.W."/>
            <person name="Griffith M.P."/>
            <person name="Snyder D.J."/>
            <person name="Cooper V.S."/>
            <person name="Mustapha M."/>
        </authorList>
    </citation>
    <scope>NUCLEOTIDE SEQUENCE [LARGE SCALE GENOMIC DNA]</scope>
    <source>
        <strain evidence="1 2">PSA00705</strain>
    </source>
</reference>
<accession>A0ABS0KU86</accession>
<proteinExistence type="predicted"/>
<dbReference type="SUPFAM" id="SSF51735">
    <property type="entry name" value="NAD(P)-binding Rossmann-fold domains"/>
    <property type="match status" value="1"/>
</dbReference>
<sequence length="31" mass="3092">MTTTTQSLAGKVAFVQGGSRGIGAAIVQRQG</sequence>
<dbReference type="Proteomes" id="UP000608450">
    <property type="component" value="Unassembled WGS sequence"/>
</dbReference>
<gene>
    <name evidence="1" type="ORF">I5I61_29005</name>
</gene>
<keyword evidence="2" id="KW-1185">Reference proteome</keyword>
<dbReference type="Gene3D" id="3.40.50.720">
    <property type="entry name" value="NAD(P)-binding Rossmann-like Domain"/>
    <property type="match status" value="1"/>
</dbReference>
<evidence type="ECO:0000313" key="1">
    <source>
        <dbReference type="EMBL" id="MBG6291513.1"/>
    </source>
</evidence>